<evidence type="ECO:0000313" key="2">
    <source>
        <dbReference type="Proteomes" id="UP000035199"/>
    </source>
</evidence>
<dbReference type="KEGG" id="cmv:CMUST_00820"/>
<dbReference type="AlphaFoldDB" id="A0A0G3GVE6"/>
<sequence length="373" mass="40444">MAKETIDTGSGQVLVRVMFTHTGDLLTGEHVTYTTTPDTALAAGVTTPGGDGVVGRMWIYDPDTVDPIGQLTLTTHGQPVKPADVRSVDPGSGGVVDPADPSRVLSWSQEQVDVVFAAMTTDLAGAPLELVDPDSGEVTGCSSQSLYGQRVWRGKNQCPLLFAGQYEDTESGWVYNRYRYYQPEAGIYNAQDPLGVSPNIATPQGYVTNPTTLIDYYGLKAHQIIQNKAVGDLARDALAESLEGSGTIMKEAFFDAGKKSGGKTGRRFVDVLESELGIGHEQKTGRVGSNKFVRQQINKDVVLVRKEKLSSVMWHGDPALQQSVLIRQEALGISGEAASYAVRDAQFTKPVQKYFEQKGFHWDTANHAFVLSK</sequence>
<dbReference type="EMBL" id="CP011542">
    <property type="protein sequence ID" value="AKK04515.1"/>
    <property type="molecule type" value="Genomic_DNA"/>
</dbReference>
<dbReference type="Proteomes" id="UP000035199">
    <property type="component" value="Chromosome"/>
</dbReference>
<name>A0A0G3GVE6_9CORY</name>
<dbReference type="PATRIC" id="fig|571915.4.peg.165"/>
<dbReference type="InterPro" id="IPR050708">
    <property type="entry name" value="T6SS_VgrG/RHS"/>
</dbReference>
<dbReference type="STRING" id="571915.CMUST_00820"/>
<gene>
    <name evidence="1" type="ORF">CMUST_00820</name>
</gene>
<accession>A0A0G3GVE6</accession>
<dbReference type="PANTHER" id="PTHR32305">
    <property type="match status" value="1"/>
</dbReference>
<dbReference type="RefSeq" id="WP_144414085.1">
    <property type="nucleotide sequence ID" value="NZ_CP011542.1"/>
</dbReference>
<evidence type="ECO:0000313" key="1">
    <source>
        <dbReference type="EMBL" id="AKK04515.1"/>
    </source>
</evidence>
<keyword evidence="2" id="KW-1185">Reference proteome</keyword>
<reference evidence="2" key="2">
    <citation type="submission" date="2015-05" db="EMBL/GenBank/DDBJ databases">
        <title>Complete genome sequence of Corynebacterium mustelae DSM 45274, isolated from various tissues of a male ferret with lethal sepsis.</title>
        <authorList>
            <person name="Ruckert C."/>
            <person name="Albersmeier A."/>
            <person name="Winkler A."/>
            <person name="Tauch A."/>
        </authorList>
    </citation>
    <scope>NUCLEOTIDE SEQUENCE [LARGE SCALE GENOMIC DNA]</scope>
    <source>
        <strain evidence="2">DSM 45274</strain>
    </source>
</reference>
<organism evidence="1 2">
    <name type="scientific">Corynebacterium mustelae</name>
    <dbReference type="NCBI Taxonomy" id="571915"/>
    <lineage>
        <taxon>Bacteria</taxon>
        <taxon>Bacillati</taxon>
        <taxon>Actinomycetota</taxon>
        <taxon>Actinomycetes</taxon>
        <taxon>Mycobacteriales</taxon>
        <taxon>Corynebacteriaceae</taxon>
        <taxon>Corynebacterium</taxon>
    </lineage>
</organism>
<reference evidence="1 2" key="1">
    <citation type="journal article" date="2015" name="Genome Announc.">
        <title>Complete Genome Sequence of the Type Strain Corynebacterium mustelae DSM 45274, Isolated from Various Tissues of a Male Ferret with Lethal Sepsis.</title>
        <authorList>
            <person name="Ruckert C."/>
            <person name="Eimer J."/>
            <person name="Winkler A."/>
            <person name="Tauch A."/>
        </authorList>
    </citation>
    <scope>NUCLEOTIDE SEQUENCE [LARGE SCALE GENOMIC DNA]</scope>
    <source>
        <strain evidence="1 2">DSM 45274</strain>
    </source>
</reference>
<dbReference type="NCBIfam" id="TIGR03696">
    <property type="entry name" value="Rhs_assc_core"/>
    <property type="match status" value="1"/>
</dbReference>
<proteinExistence type="predicted"/>
<dbReference type="OrthoDB" id="9765204at2"/>
<dbReference type="PANTHER" id="PTHR32305:SF15">
    <property type="entry name" value="PROTEIN RHSA-RELATED"/>
    <property type="match status" value="1"/>
</dbReference>
<protein>
    <submittedName>
        <fullName evidence="1">RHS repeat-associated core domain</fullName>
    </submittedName>
</protein>
<dbReference type="InterPro" id="IPR022385">
    <property type="entry name" value="Rhs_assc_core"/>
</dbReference>
<dbReference type="Gene3D" id="2.180.10.10">
    <property type="entry name" value="RHS repeat-associated core"/>
    <property type="match status" value="1"/>
</dbReference>